<feature type="transmembrane region" description="Helical" evidence="1">
    <location>
        <begin position="103"/>
        <end position="124"/>
    </location>
</feature>
<keyword evidence="1" id="KW-1133">Transmembrane helix</keyword>
<dbReference type="Proteomes" id="UP000305921">
    <property type="component" value="Unassembled WGS sequence"/>
</dbReference>
<evidence type="ECO:0008006" key="4">
    <source>
        <dbReference type="Google" id="ProtNLM"/>
    </source>
</evidence>
<dbReference type="AlphaFoldDB" id="A0A5R9E9K1"/>
<keyword evidence="3" id="KW-1185">Reference proteome</keyword>
<feature type="transmembrane region" description="Helical" evidence="1">
    <location>
        <begin position="136"/>
        <end position="157"/>
    </location>
</feature>
<dbReference type="OrthoDB" id="3701328at2"/>
<accession>A0A5R9E9K1</accession>
<sequence length="191" mass="21129">MNTKNAETSGSAAVRRYLEAVEREASALPADRRQELVADIAEHIEIARAERPGDVQDILREVGDPRVIAAAALQESGMGTGETPGRRSPAWVPLLLMLLKYALWWNFWLLMLSTALEVAGVVVLCRSRHWTARQKWLGATSIVVVPQLTLVVTNLVFGHATPPVYWAVAMVVLMAVLPLGAAGWLWRTRKR</sequence>
<organism evidence="2 3">
    <name type="scientific">Streptomyces marianii</name>
    <dbReference type="NCBI Taxonomy" id="1817406"/>
    <lineage>
        <taxon>Bacteria</taxon>
        <taxon>Bacillati</taxon>
        <taxon>Actinomycetota</taxon>
        <taxon>Actinomycetes</taxon>
        <taxon>Kitasatosporales</taxon>
        <taxon>Streptomycetaceae</taxon>
        <taxon>Streptomyces</taxon>
    </lineage>
</organism>
<proteinExistence type="predicted"/>
<feature type="transmembrane region" description="Helical" evidence="1">
    <location>
        <begin position="163"/>
        <end position="186"/>
    </location>
</feature>
<protein>
    <recommendedName>
        <fullName evidence="4">DUF1700 domain-containing protein</fullName>
    </recommendedName>
</protein>
<keyword evidence="1" id="KW-0812">Transmembrane</keyword>
<dbReference type="Pfam" id="PF22564">
    <property type="entry name" value="HAAS"/>
    <property type="match status" value="1"/>
</dbReference>
<gene>
    <name evidence="2" type="ORF">FEF34_23285</name>
</gene>
<evidence type="ECO:0000256" key="1">
    <source>
        <dbReference type="SAM" id="Phobius"/>
    </source>
</evidence>
<evidence type="ECO:0000313" key="3">
    <source>
        <dbReference type="Proteomes" id="UP000305921"/>
    </source>
</evidence>
<keyword evidence="1" id="KW-0472">Membrane</keyword>
<comment type="caution">
    <text evidence="2">The sequence shown here is derived from an EMBL/GenBank/DDBJ whole genome shotgun (WGS) entry which is preliminary data.</text>
</comment>
<dbReference type="RefSeq" id="WP_138054879.1">
    <property type="nucleotide sequence ID" value="NZ_VAWE01000001.1"/>
</dbReference>
<name>A0A5R9E9K1_9ACTN</name>
<evidence type="ECO:0000313" key="2">
    <source>
        <dbReference type="EMBL" id="TLQ45539.1"/>
    </source>
</evidence>
<dbReference type="EMBL" id="VAWE01000001">
    <property type="protein sequence ID" value="TLQ45539.1"/>
    <property type="molecule type" value="Genomic_DNA"/>
</dbReference>
<reference evidence="2 3" key="1">
    <citation type="submission" date="2019-05" db="EMBL/GenBank/DDBJ databases">
        <title>Streptomyces marianii sp. nov., a novel marine actinomycete from southern coast of India.</title>
        <authorList>
            <person name="Iniyan A.M."/>
            <person name="Wink J."/>
            <person name="Ramprasad E."/>
            <person name="Ramana C.V."/>
            <person name="Bunk B."/>
            <person name="Sproer C."/>
            <person name="Joseph F.-J.R.S."/>
            <person name="Vincent S.G.P."/>
        </authorList>
    </citation>
    <scope>NUCLEOTIDE SEQUENCE [LARGE SCALE GENOMIC DNA]</scope>
    <source>
        <strain evidence="2 3">ICN19</strain>
    </source>
</reference>